<dbReference type="InterPro" id="IPR058781">
    <property type="entry name" value="HH_AprE-like"/>
</dbReference>
<feature type="domain" description="AprE-like long alpha-helical hairpin" evidence="11">
    <location>
        <begin position="103"/>
        <end position="286"/>
    </location>
</feature>
<evidence type="ECO:0000256" key="8">
    <source>
        <dbReference type="ARBA" id="ARBA00023136"/>
    </source>
</evidence>
<comment type="subcellular location">
    <subcellularLocation>
        <location evidence="1 9">Cell inner membrane</location>
        <topology evidence="1 9">Single-pass membrane protein</topology>
    </subcellularLocation>
</comment>
<evidence type="ECO:0000259" key="12">
    <source>
        <dbReference type="Pfam" id="PF26002"/>
    </source>
</evidence>
<feature type="transmembrane region" description="Helical" evidence="9">
    <location>
        <begin position="29"/>
        <end position="46"/>
    </location>
</feature>
<dbReference type="InterPro" id="IPR010129">
    <property type="entry name" value="T1SS_HlyD"/>
</dbReference>
<feature type="domain" description="AprE-like beta-barrel" evidence="12">
    <location>
        <begin position="330"/>
        <end position="420"/>
    </location>
</feature>
<evidence type="ECO:0000256" key="1">
    <source>
        <dbReference type="ARBA" id="ARBA00004377"/>
    </source>
</evidence>
<keyword evidence="7 9" id="KW-1133">Transmembrane helix</keyword>
<evidence type="ECO:0000256" key="5">
    <source>
        <dbReference type="ARBA" id="ARBA00022519"/>
    </source>
</evidence>
<keyword evidence="4 9" id="KW-1003">Cell membrane</keyword>
<keyword evidence="10" id="KW-0175">Coiled coil</keyword>
<dbReference type="Pfam" id="PF25994">
    <property type="entry name" value="HH_AprE"/>
    <property type="match status" value="1"/>
</dbReference>
<comment type="similarity">
    <text evidence="2 9">Belongs to the membrane fusion protein (MFP) (TC 8.A.1) family.</text>
</comment>
<sequence length="443" mass="48382">MLQSLYNRRRKGAALFGSDSVEPDRAPHVLYAICAAFTAFVIWAAFAELDEISRGVGKVIPVSKTQIVQSSEPGVVQEINVQVGQVVKKGELLIRLDKAITASSLGEARAKSRSLTAQIARLDLEQKGDFKIAYVCPDDILKNAPAICDNEASLYRARADNFLTKASVLESRYQQRLKEINEATENIARLKKNLEITQQEENLLQPIVKRKLAAQTDLLKVQKELADTTGQISLYNETLARLQSAAKEARLEMDELKLESQQEALAAKTEALAQLSILEETIKGAESRVVNTEIRSPVDGIVNTLEVNTVGAYVNAGGVVAGIVPTSDKLLIEARLSPNDVAFVRPGQPAMIKITAYDFTIYGGLTGTVANVSADSLVDQQTGDTFYQVRVKTDKAALEKDGHSYPISPGMVASVDIMTGKKTVLAYLLKPLIKARQEALRER</sequence>
<dbReference type="EMBL" id="JACIEZ010000010">
    <property type="protein sequence ID" value="MBB4066561.1"/>
    <property type="molecule type" value="Genomic_DNA"/>
</dbReference>
<dbReference type="AlphaFoldDB" id="A0A7W6J9W8"/>
<feature type="coiled-coil region" evidence="10">
    <location>
        <begin position="166"/>
        <end position="200"/>
    </location>
</feature>
<evidence type="ECO:0000256" key="7">
    <source>
        <dbReference type="ARBA" id="ARBA00022989"/>
    </source>
</evidence>
<keyword evidence="5 9" id="KW-0997">Cell inner membrane</keyword>
<dbReference type="InterPro" id="IPR058982">
    <property type="entry name" value="Beta-barrel_AprE"/>
</dbReference>
<comment type="caution">
    <text evidence="13">The sequence shown here is derived from an EMBL/GenBank/DDBJ whole genome shotgun (WGS) entry which is preliminary data.</text>
</comment>
<dbReference type="GO" id="GO:0009306">
    <property type="term" value="P:protein secretion"/>
    <property type="evidence" value="ECO:0007669"/>
    <property type="project" value="InterPro"/>
</dbReference>
<dbReference type="InterPro" id="IPR050739">
    <property type="entry name" value="MFP"/>
</dbReference>
<dbReference type="Gene3D" id="2.40.50.100">
    <property type="match status" value="1"/>
</dbReference>
<organism evidence="13 14">
    <name type="scientific">Gellertiella hungarica</name>
    <dbReference type="NCBI Taxonomy" id="1572859"/>
    <lineage>
        <taxon>Bacteria</taxon>
        <taxon>Pseudomonadati</taxon>
        <taxon>Pseudomonadota</taxon>
        <taxon>Alphaproteobacteria</taxon>
        <taxon>Hyphomicrobiales</taxon>
        <taxon>Rhizobiaceae</taxon>
        <taxon>Gellertiella</taxon>
    </lineage>
</organism>
<proteinExistence type="inferred from homology"/>
<keyword evidence="6 9" id="KW-0812">Transmembrane</keyword>
<evidence type="ECO:0000256" key="2">
    <source>
        <dbReference type="ARBA" id="ARBA00009477"/>
    </source>
</evidence>
<dbReference type="PROSITE" id="PS00543">
    <property type="entry name" value="HLYD_FAMILY"/>
    <property type="match status" value="1"/>
</dbReference>
<dbReference type="RefSeq" id="WP_183367825.1">
    <property type="nucleotide sequence ID" value="NZ_JACIEZ010000010.1"/>
</dbReference>
<evidence type="ECO:0000256" key="4">
    <source>
        <dbReference type="ARBA" id="ARBA00022475"/>
    </source>
</evidence>
<evidence type="ECO:0000256" key="6">
    <source>
        <dbReference type="ARBA" id="ARBA00022692"/>
    </source>
</evidence>
<name>A0A7W6J9W8_9HYPH</name>
<gene>
    <name evidence="13" type="ORF">GGR23_003778</name>
</gene>
<keyword evidence="3 9" id="KW-0813">Transport</keyword>
<accession>A0A7W6J9W8</accession>
<keyword evidence="14" id="KW-1185">Reference proteome</keyword>
<evidence type="ECO:0000256" key="10">
    <source>
        <dbReference type="SAM" id="Coils"/>
    </source>
</evidence>
<evidence type="ECO:0000313" key="14">
    <source>
        <dbReference type="Proteomes" id="UP000528286"/>
    </source>
</evidence>
<dbReference type="Pfam" id="PF26002">
    <property type="entry name" value="Beta-barrel_AprE"/>
    <property type="match status" value="1"/>
</dbReference>
<dbReference type="NCBIfam" id="TIGR01843">
    <property type="entry name" value="type_I_hlyD"/>
    <property type="match status" value="1"/>
</dbReference>
<evidence type="ECO:0000256" key="3">
    <source>
        <dbReference type="ARBA" id="ARBA00022448"/>
    </source>
</evidence>
<dbReference type="PRINTS" id="PR01490">
    <property type="entry name" value="RTXTOXIND"/>
</dbReference>
<dbReference type="PANTHER" id="PTHR30386:SF26">
    <property type="entry name" value="TRANSPORT PROTEIN COMB"/>
    <property type="match status" value="1"/>
</dbReference>
<dbReference type="Gene3D" id="2.40.30.170">
    <property type="match status" value="1"/>
</dbReference>
<dbReference type="PANTHER" id="PTHR30386">
    <property type="entry name" value="MEMBRANE FUSION SUBUNIT OF EMRAB-TOLC MULTIDRUG EFFLUX PUMP"/>
    <property type="match status" value="1"/>
</dbReference>
<reference evidence="13 14" key="1">
    <citation type="submission" date="2020-08" db="EMBL/GenBank/DDBJ databases">
        <title>Genomic Encyclopedia of Type Strains, Phase IV (KMG-IV): sequencing the most valuable type-strain genomes for metagenomic binning, comparative biology and taxonomic classification.</title>
        <authorList>
            <person name="Goeker M."/>
        </authorList>
    </citation>
    <scope>NUCLEOTIDE SEQUENCE [LARGE SCALE GENOMIC DNA]</scope>
    <source>
        <strain evidence="13 14">DSM 29853</strain>
    </source>
</reference>
<dbReference type="SUPFAM" id="SSF111369">
    <property type="entry name" value="HlyD-like secretion proteins"/>
    <property type="match status" value="1"/>
</dbReference>
<evidence type="ECO:0000313" key="13">
    <source>
        <dbReference type="EMBL" id="MBB4066561.1"/>
    </source>
</evidence>
<evidence type="ECO:0000256" key="9">
    <source>
        <dbReference type="RuleBase" id="RU365093"/>
    </source>
</evidence>
<dbReference type="GO" id="GO:0005886">
    <property type="term" value="C:plasma membrane"/>
    <property type="evidence" value="ECO:0007669"/>
    <property type="project" value="UniProtKB-SubCell"/>
</dbReference>
<protein>
    <recommendedName>
        <fullName evidence="9">Membrane fusion protein (MFP) family protein</fullName>
    </recommendedName>
</protein>
<evidence type="ECO:0000259" key="11">
    <source>
        <dbReference type="Pfam" id="PF25994"/>
    </source>
</evidence>
<feature type="coiled-coil region" evidence="10">
    <location>
        <begin position="232"/>
        <end position="295"/>
    </location>
</feature>
<dbReference type="Proteomes" id="UP000528286">
    <property type="component" value="Unassembled WGS sequence"/>
</dbReference>
<dbReference type="InterPro" id="IPR006144">
    <property type="entry name" value="Secretion_HlyD_CS"/>
</dbReference>
<keyword evidence="8 9" id="KW-0472">Membrane</keyword>